<sequence>MPLARAAIVIGTGFAARWDISANTRADLLPGIKASSGNNMAPLQKNARQSHMISDLLALLPITNIQQIDI</sequence>
<protein>
    <submittedName>
        <fullName evidence="1">Uncharacterized protein</fullName>
    </submittedName>
</protein>
<evidence type="ECO:0000313" key="1">
    <source>
        <dbReference type="EMBL" id="OCT79376.1"/>
    </source>
</evidence>
<accession>A0A974CVL3</accession>
<reference evidence="2" key="1">
    <citation type="journal article" date="2016" name="Nature">
        <title>Genome evolution in the allotetraploid frog Xenopus laevis.</title>
        <authorList>
            <person name="Session A.M."/>
            <person name="Uno Y."/>
            <person name="Kwon T."/>
            <person name="Chapman J.A."/>
            <person name="Toyoda A."/>
            <person name="Takahashi S."/>
            <person name="Fukui A."/>
            <person name="Hikosaka A."/>
            <person name="Suzuki A."/>
            <person name="Kondo M."/>
            <person name="van Heeringen S.J."/>
            <person name="Quigley I."/>
            <person name="Heinz S."/>
            <person name="Ogino H."/>
            <person name="Ochi H."/>
            <person name="Hellsten U."/>
            <person name="Lyons J.B."/>
            <person name="Simakov O."/>
            <person name="Putnam N."/>
            <person name="Stites J."/>
            <person name="Kuroki Y."/>
            <person name="Tanaka T."/>
            <person name="Michiue T."/>
            <person name="Watanabe M."/>
            <person name="Bogdanovic O."/>
            <person name="Lister R."/>
            <person name="Georgiou G."/>
            <person name="Paranjpe S.S."/>
            <person name="van Kruijsbergen I."/>
            <person name="Shu S."/>
            <person name="Carlson J."/>
            <person name="Kinoshita T."/>
            <person name="Ohta Y."/>
            <person name="Mawaribuchi S."/>
            <person name="Jenkins J."/>
            <person name="Grimwood J."/>
            <person name="Schmutz J."/>
            <person name="Mitros T."/>
            <person name="Mozaffari S.V."/>
            <person name="Suzuki Y."/>
            <person name="Haramoto Y."/>
            <person name="Yamamoto T.S."/>
            <person name="Takagi C."/>
            <person name="Heald R."/>
            <person name="Miller K."/>
            <person name="Haudenschild C."/>
            <person name="Kitzman J."/>
            <person name="Nakayama T."/>
            <person name="Izutsu Y."/>
            <person name="Robert J."/>
            <person name="Fortriede J."/>
            <person name="Burns K."/>
            <person name="Lotay V."/>
            <person name="Karimi K."/>
            <person name="Yasuoka Y."/>
            <person name="Dichmann D.S."/>
            <person name="Flajnik M.F."/>
            <person name="Houston D.W."/>
            <person name="Shendure J."/>
            <person name="DuPasquier L."/>
            <person name="Vize P.D."/>
            <person name="Zorn A.M."/>
            <person name="Ito M."/>
            <person name="Marcotte E.M."/>
            <person name="Wallingford J.B."/>
            <person name="Ito Y."/>
            <person name="Asashima M."/>
            <person name="Ueno N."/>
            <person name="Matsuda Y."/>
            <person name="Veenstra G.J."/>
            <person name="Fujiyama A."/>
            <person name="Harland R.M."/>
            <person name="Taira M."/>
            <person name="Rokhsar D.S."/>
        </authorList>
    </citation>
    <scope>NUCLEOTIDE SEQUENCE [LARGE SCALE GENOMIC DNA]</scope>
    <source>
        <strain evidence="2">J</strain>
    </source>
</reference>
<name>A0A974CVL3_XENLA</name>
<evidence type="ECO:0000313" key="2">
    <source>
        <dbReference type="Proteomes" id="UP000694892"/>
    </source>
</evidence>
<dbReference type="EMBL" id="CM004474">
    <property type="protein sequence ID" value="OCT79376.1"/>
    <property type="molecule type" value="Genomic_DNA"/>
</dbReference>
<dbReference type="AlphaFoldDB" id="A0A974CVL3"/>
<proteinExistence type="predicted"/>
<dbReference type="Proteomes" id="UP000694892">
    <property type="component" value="Chromosome 5L"/>
</dbReference>
<gene>
    <name evidence="1" type="ORF">XELAEV_18026189mg</name>
</gene>
<organism evidence="1 2">
    <name type="scientific">Xenopus laevis</name>
    <name type="common">African clawed frog</name>
    <dbReference type="NCBI Taxonomy" id="8355"/>
    <lineage>
        <taxon>Eukaryota</taxon>
        <taxon>Metazoa</taxon>
        <taxon>Chordata</taxon>
        <taxon>Craniata</taxon>
        <taxon>Vertebrata</taxon>
        <taxon>Euteleostomi</taxon>
        <taxon>Amphibia</taxon>
        <taxon>Batrachia</taxon>
        <taxon>Anura</taxon>
        <taxon>Pipoidea</taxon>
        <taxon>Pipidae</taxon>
        <taxon>Xenopodinae</taxon>
        <taxon>Xenopus</taxon>
        <taxon>Xenopus</taxon>
    </lineage>
</organism>